<protein>
    <submittedName>
        <fullName evidence="1">Uncharacterized protein</fullName>
    </submittedName>
</protein>
<comment type="caution">
    <text evidence="1">The sequence shown here is derived from an EMBL/GenBank/DDBJ whole genome shotgun (WGS) entry which is preliminary data.</text>
</comment>
<keyword evidence="2" id="KW-1185">Reference proteome</keyword>
<organism evidence="1 2">
    <name type="scientific">Araneus ventricosus</name>
    <name type="common">Orbweaver spider</name>
    <name type="synonym">Epeira ventricosa</name>
    <dbReference type="NCBI Taxonomy" id="182803"/>
    <lineage>
        <taxon>Eukaryota</taxon>
        <taxon>Metazoa</taxon>
        <taxon>Ecdysozoa</taxon>
        <taxon>Arthropoda</taxon>
        <taxon>Chelicerata</taxon>
        <taxon>Arachnida</taxon>
        <taxon>Araneae</taxon>
        <taxon>Araneomorphae</taxon>
        <taxon>Entelegynae</taxon>
        <taxon>Araneoidea</taxon>
        <taxon>Araneidae</taxon>
        <taxon>Araneus</taxon>
    </lineage>
</organism>
<evidence type="ECO:0000313" key="2">
    <source>
        <dbReference type="Proteomes" id="UP000499080"/>
    </source>
</evidence>
<reference evidence="1 2" key="1">
    <citation type="journal article" date="2019" name="Sci. Rep.">
        <title>Orb-weaving spider Araneus ventricosus genome elucidates the spidroin gene catalogue.</title>
        <authorList>
            <person name="Kono N."/>
            <person name="Nakamura H."/>
            <person name="Ohtoshi R."/>
            <person name="Moran D.A.P."/>
            <person name="Shinohara A."/>
            <person name="Yoshida Y."/>
            <person name="Fujiwara M."/>
            <person name="Mori M."/>
            <person name="Tomita M."/>
            <person name="Arakawa K."/>
        </authorList>
    </citation>
    <scope>NUCLEOTIDE SEQUENCE [LARGE SCALE GENOMIC DNA]</scope>
</reference>
<dbReference type="Proteomes" id="UP000499080">
    <property type="component" value="Unassembled WGS sequence"/>
</dbReference>
<gene>
    <name evidence="1" type="ORF">AVEN_258749_1</name>
</gene>
<sequence>MVRRRKYEELNPKNLVGTVKYGGRGVLVWGCMSASGLDTMNETEKRSMGLMQGCSAQGLVKYKVSGLRKHSKMDVGSSQGARLQEEVESSFSTFSFKVFPGRLRTFREEPEERFHEDIKDMERHYQR</sequence>
<accession>A0A4Y2D3J8</accession>
<dbReference type="OrthoDB" id="5988968at2759"/>
<evidence type="ECO:0000313" key="1">
    <source>
        <dbReference type="EMBL" id="GBM10145.1"/>
    </source>
</evidence>
<dbReference type="EMBL" id="BGPR01000281">
    <property type="protein sequence ID" value="GBM10145.1"/>
    <property type="molecule type" value="Genomic_DNA"/>
</dbReference>
<name>A0A4Y2D3J8_ARAVE</name>
<dbReference type="AlphaFoldDB" id="A0A4Y2D3J8"/>
<proteinExistence type="predicted"/>